<evidence type="ECO:0000313" key="3">
    <source>
        <dbReference type="Proteomes" id="UP001596066"/>
    </source>
</evidence>
<feature type="region of interest" description="Disordered" evidence="1">
    <location>
        <begin position="1"/>
        <end position="48"/>
    </location>
</feature>
<keyword evidence="3" id="KW-1185">Reference proteome</keyword>
<comment type="caution">
    <text evidence="2">The sequence shown here is derived from an EMBL/GenBank/DDBJ whole genome shotgun (WGS) entry which is preliminary data.</text>
</comment>
<accession>A0ABW0VH03</accession>
<dbReference type="RefSeq" id="WP_346144861.1">
    <property type="nucleotide sequence ID" value="NZ_BAAAUA010000018.1"/>
</dbReference>
<dbReference type="Proteomes" id="UP001596066">
    <property type="component" value="Unassembled WGS sequence"/>
</dbReference>
<evidence type="ECO:0000313" key="2">
    <source>
        <dbReference type="EMBL" id="MFC5645178.1"/>
    </source>
</evidence>
<dbReference type="EMBL" id="JBHSOC010000064">
    <property type="protein sequence ID" value="MFC5645178.1"/>
    <property type="molecule type" value="Genomic_DNA"/>
</dbReference>
<reference evidence="3" key="1">
    <citation type="journal article" date="2019" name="Int. J. Syst. Evol. Microbiol.">
        <title>The Global Catalogue of Microorganisms (GCM) 10K type strain sequencing project: providing services to taxonomists for standard genome sequencing and annotation.</title>
        <authorList>
            <consortium name="The Broad Institute Genomics Platform"/>
            <consortium name="The Broad Institute Genome Sequencing Center for Infectious Disease"/>
            <person name="Wu L."/>
            <person name="Ma J."/>
        </authorList>
    </citation>
    <scope>NUCLEOTIDE SEQUENCE [LARGE SCALE GENOMIC DNA]</scope>
    <source>
        <strain evidence="3">CGMCC 4.1622</strain>
    </source>
</reference>
<evidence type="ECO:0000256" key="1">
    <source>
        <dbReference type="SAM" id="MobiDB-lite"/>
    </source>
</evidence>
<protein>
    <submittedName>
        <fullName evidence="2">Uncharacterized protein</fullName>
    </submittedName>
</protein>
<sequence length="48" mass="5154">MSALTEDTARRLPPTTERDGASPVGRLPGSVAEPITVGPRDRCPRLPR</sequence>
<organism evidence="2 3">
    <name type="scientific">Kitasatospora cinereorecta</name>
    <dbReference type="NCBI Taxonomy" id="285560"/>
    <lineage>
        <taxon>Bacteria</taxon>
        <taxon>Bacillati</taxon>
        <taxon>Actinomycetota</taxon>
        <taxon>Actinomycetes</taxon>
        <taxon>Kitasatosporales</taxon>
        <taxon>Streptomycetaceae</taxon>
        <taxon>Kitasatospora</taxon>
    </lineage>
</organism>
<feature type="compositionally biased region" description="Basic and acidic residues" evidence="1">
    <location>
        <begin position="39"/>
        <end position="48"/>
    </location>
</feature>
<proteinExistence type="predicted"/>
<gene>
    <name evidence="2" type="ORF">ACFPZF_27985</name>
</gene>
<name>A0ABW0VH03_9ACTN</name>